<keyword evidence="1" id="KW-0472">Membrane</keyword>
<proteinExistence type="predicted"/>
<name>A0A6C0H7C6_9ZZZZ</name>
<keyword evidence="1" id="KW-1133">Transmembrane helix</keyword>
<organism evidence="2">
    <name type="scientific">viral metagenome</name>
    <dbReference type="NCBI Taxonomy" id="1070528"/>
    <lineage>
        <taxon>unclassified sequences</taxon>
        <taxon>metagenomes</taxon>
        <taxon>organismal metagenomes</taxon>
    </lineage>
</organism>
<evidence type="ECO:0000313" key="2">
    <source>
        <dbReference type="EMBL" id="QHT75913.1"/>
    </source>
</evidence>
<reference evidence="2" key="1">
    <citation type="journal article" date="2020" name="Nature">
        <title>Giant virus diversity and host interactions through global metagenomics.</title>
        <authorList>
            <person name="Schulz F."/>
            <person name="Roux S."/>
            <person name="Paez-Espino D."/>
            <person name="Jungbluth S."/>
            <person name="Walsh D.A."/>
            <person name="Denef V.J."/>
            <person name="McMahon K.D."/>
            <person name="Konstantinidis K.T."/>
            <person name="Eloe-Fadrosh E.A."/>
            <person name="Kyrpides N.C."/>
            <person name="Woyke T."/>
        </authorList>
    </citation>
    <scope>NUCLEOTIDE SEQUENCE</scope>
    <source>
        <strain evidence="2">GVMAG-M-3300023179-71</strain>
    </source>
</reference>
<protein>
    <submittedName>
        <fullName evidence="2">Uncharacterized protein</fullName>
    </submittedName>
</protein>
<dbReference type="EMBL" id="MN739884">
    <property type="protein sequence ID" value="QHT75913.1"/>
    <property type="molecule type" value="Genomic_DNA"/>
</dbReference>
<keyword evidence="1" id="KW-0812">Transmembrane</keyword>
<dbReference type="AlphaFoldDB" id="A0A6C0H7C6"/>
<evidence type="ECO:0000256" key="1">
    <source>
        <dbReference type="SAM" id="Phobius"/>
    </source>
</evidence>
<accession>A0A6C0H7C6</accession>
<sequence>MRITVTIIRNGHYLFYLFYFLFPFFCKKMEIN</sequence>
<feature type="transmembrane region" description="Helical" evidence="1">
    <location>
        <begin position="6"/>
        <end position="26"/>
    </location>
</feature>